<comment type="caution">
    <text evidence="1">The sequence shown here is derived from an EMBL/GenBank/DDBJ whole genome shotgun (WGS) entry which is preliminary data.</text>
</comment>
<accession>A0A4Z0GIG1</accession>
<keyword evidence="2" id="KW-1185">Reference proteome</keyword>
<dbReference type="AlphaFoldDB" id="A0A4Z0GIG1"/>
<name>A0A4Z0GIG1_9ACTN</name>
<dbReference type="InterPro" id="IPR011047">
    <property type="entry name" value="Quinoprotein_ADH-like_sf"/>
</dbReference>
<dbReference type="SUPFAM" id="SSF50998">
    <property type="entry name" value="Quinoprotein alcohol dehydrogenase-like"/>
    <property type="match status" value="1"/>
</dbReference>
<dbReference type="EMBL" id="SRID01000329">
    <property type="protein sequence ID" value="TGA95291.1"/>
    <property type="molecule type" value="Genomic_DNA"/>
</dbReference>
<gene>
    <name evidence="1" type="ORF">E4099_25660</name>
</gene>
<sequence>MVLLAAGGIWLATRDGGGDGAKDAPEARLLHKVPMPKGLSKDDPVSVAGMWTTDRNFVKGDVRKIVGYPLAGGSAQWEIPLGGEVCWASPRLTEDDRTAIVFKGPGKDATCTRVGLLDLKQHKLLWQREAKDEYGSAESFDEVTIGGGTVAASAHVGDGGAAWTLDGRPLWRPNGDSDCQDIGYAGGDKLVAVTECGDADTPPLNVRTLDPRTGEAKSTYRLPAGTGYAHVVSTDPLVVGTLPDDDEDDSGAAVSGFLAIDDSAAQGRLRSRFGTPGKTYESDCDLSQVEGCRGIVVSPSADALFMATAQNTEAATFNEVVAFDLKTGRPAARIPGVPDANLRLLGLDEDGTVLAYQQTQLSGEGGGVWRIDPRTHRRTQLLRNSADDRDVEAAFEAGGRYQYAAGHLYMGESLVSAPDPEDTAEHPLAAVFGRG</sequence>
<evidence type="ECO:0008006" key="3">
    <source>
        <dbReference type="Google" id="ProtNLM"/>
    </source>
</evidence>
<evidence type="ECO:0000313" key="1">
    <source>
        <dbReference type="EMBL" id="TGA95291.1"/>
    </source>
</evidence>
<dbReference type="Gene3D" id="2.130.10.10">
    <property type="entry name" value="YVTN repeat-like/Quinoprotein amine dehydrogenase"/>
    <property type="match status" value="1"/>
</dbReference>
<dbReference type="Proteomes" id="UP000297948">
    <property type="component" value="Unassembled WGS sequence"/>
</dbReference>
<protein>
    <recommendedName>
        <fullName evidence="3">PQQ-binding-like beta-propeller repeat protein</fullName>
    </recommendedName>
</protein>
<reference evidence="1 2" key="1">
    <citation type="submission" date="2019-03" db="EMBL/GenBank/DDBJ databases">
        <authorList>
            <person name="Gonzalez-Pimentel J.L."/>
        </authorList>
    </citation>
    <scope>NUCLEOTIDE SEQUENCE [LARGE SCALE GENOMIC DNA]</scope>
    <source>
        <strain evidence="1 2">JCM 31289</strain>
    </source>
</reference>
<organism evidence="1 2">
    <name type="scientific">Streptomyces palmae</name>
    <dbReference type="NCBI Taxonomy" id="1701085"/>
    <lineage>
        <taxon>Bacteria</taxon>
        <taxon>Bacillati</taxon>
        <taxon>Actinomycetota</taxon>
        <taxon>Actinomycetes</taxon>
        <taxon>Kitasatosporales</taxon>
        <taxon>Streptomycetaceae</taxon>
        <taxon>Streptomyces</taxon>
    </lineage>
</organism>
<dbReference type="InterPro" id="IPR015943">
    <property type="entry name" value="WD40/YVTN_repeat-like_dom_sf"/>
</dbReference>
<dbReference type="OrthoDB" id="3679173at2"/>
<proteinExistence type="predicted"/>
<evidence type="ECO:0000313" key="2">
    <source>
        <dbReference type="Proteomes" id="UP000297948"/>
    </source>
</evidence>